<gene>
    <name evidence="1" type="ORF">MNBD_PLANCTO02-3327</name>
</gene>
<sequence>MGWTRKTQIIFSTHSPEFLDAFGKEPPTTTVVELQEGETKLRLIADEDLDYWIKNYTLGELQRSGELEAMP</sequence>
<name>A0A3B1DRT2_9ZZZZ</name>
<accession>A0A3B1DRT2</accession>
<organism evidence="1">
    <name type="scientific">hydrothermal vent metagenome</name>
    <dbReference type="NCBI Taxonomy" id="652676"/>
    <lineage>
        <taxon>unclassified sequences</taxon>
        <taxon>metagenomes</taxon>
        <taxon>ecological metagenomes</taxon>
    </lineage>
</organism>
<dbReference type="AlphaFoldDB" id="A0A3B1DRT2"/>
<reference evidence="1" key="1">
    <citation type="submission" date="2018-06" db="EMBL/GenBank/DDBJ databases">
        <authorList>
            <person name="Zhirakovskaya E."/>
        </authorList>
    </citation>
    <scope>NUCLEOTIDE SEQUENCE</scope>
</reference>
<protein>
    <recommendedName>
        <fullName evidence="2">ATPase AAA-type core domain-containing protein</fullName>
    </recommendedName>
</protein>
<dbReference type="EMBL" id="UOGL01000266">
    <property type="protein sequence ID" value="VAX38854.1"/>
    <property type="molecule type" value="Genomic_DNA"/>
</dbReference>
<evidence type="ECO:0008006" key="2">
    <source>
        <dbReference type="Google" id="ProtNLM"/>
    </source>
</evidence>
<evidence type="ECO:0000313" key="1">
    <source>
        <dbReference type="EMBL" id="VAX38854.1"/>
    </source>
</evidence>
<proteinExistence type="predicted"/>